<name>A0A8I1AD05_THEIN</name>
<keyword evidence="4 7" id="KW-0378">Hydrolase</keyword>
<evidence type="ECO:0000313" key="14">
    <source>
        <dbReference type="Proteomes" id="UP000633619"/>
    </source>
</evidence>
<dbReference type="PROSITE" id="PS00382">
    <property type="entry name" value="CLP_PROTEASE_HIS"/>
    <property type="match status" value="1"/>
</dbReference>
<dbReference type="InterPro" id="IPR001907">
    <property type="entry name" value="ClpP"/>
</dbReference>
<feature type="active site" evidence="7 9">
    <location>
        <position position="123"/>
    </location>
</feature>
<dbReference type="InterPro" id="IPR029045">
    <property type="entry name" value="ClpP/crotonase-like_dom_sf"/>
</dbReference>
<dbReference type="RefSeq" id="WP_037997422.1">
    <property type="nucleotide sequence ID" value="NZ_JACEIR010000002.1"/>
</dbReference>
<dbReference type="AlphaFoldDB" id="A0A8I1AD05"/>
<reference evidence="13 14" key="1">
    <citation type="submission" date="2020-12" db="EMBL/GenBank/DDBJ databases">
        <title>WGS of Thermoactinomyces spp.</title>
        <authorList>
            <person name="Cheng K."/>
        </authorList>
    </citation>
    <scope>NUCLEOTIDE SEQUENCE [LARGE SCALE GENOMIC DNA]</scope>
    <source>
        <strain evidence="14">CICC 10671\DSM 43846</strain>
    </source>
</reference>
<evidence type="ECO:0000256" key="9">
    <source>
        <dbReference type="PROSITE-ProRule" id="PRU10086"/>
    </source>
</evidence>
<keyword evidence="14" id="KW-1185">Reference proteome</keyword>
<dbReference type="HAMAP" id="MF_00444">
    <property type="entry name" value="ClpP"/>
    <property type="match status" value="1"/>
</dbReference>
<sequence length="193" mass="21498">MNLIPMVVEQTNRGERSYDIYSRLLKDRIILLGSPVTDEVANLIVAQLLFLEAEDPEKDIHLYINSPGGSITAGMAIYDAMQYVKPDVSTICVGLAASMGAFLLAAGKKGKRFALPNSEVMIHQPLGGAQGQASDIEIRAKRILRTRDRLNKLLSEFTGQPLEKIERDTDRDYFMSAEEALKYGLIDQVMKHK</sequence>
<dbReference type="Pfam" id="PF00574">
    <property type="entry name" value="CLP_protease"/>
    <property type="match status" value="1"/>
</dbReference>
<keyword evidence="3 7" id="KW-0645">Protease</keyword>
<dbReference type="EC" id="3.4.21.92" evidence="7 10"/>
<evidence type="ECO:0000256" key="3">
    <source>
        <dbReference type="ARBA" id="ARBA00022670"/>
    </source>
</evidence>
<comment type="subunit">
    <text evidence="7">Fourteen ClpP subunits assemble into 2 heptameric rings which stack back to back to give a disk-like structure with a central cavity, resembling the structure of eukaryotic proteasomes.</text>
</comment>
<evidence type="ECO:0000256" key="10">
    <source>
        <dbReference type="RuleBase" id="RU000549"/>
    </source>
</evidence>
<dbReference type="NCBIfam" id="NF009205">
    <property type="entry name" value="PRK12553.1"/>
    <property type="match status" value="1"/>
</dbReference>
<comment type="function">
    <text evidence="7 11">Cleaves peptides in various proteins in a process that requires ATP hydrolysis. Has a chymotrypsin-like activity. Plays a major role in the degradation of misfolded proteins.</text>
</comment>
<dbReference type="PRINTS" id="PR00127">
    <property type="entry name" value="CLPPROTEASEP"/>
</dbReference>
<dbReference type="GO" id="GO:0005737">
    <property type="term" value="C:cytoplasm"/>
    <property type="evidence" value="ECO:0007669"/>
    <property type="project" value="UniProtKB-SubCell"/>
</dbReference>
<feature type="active site" description="Nucleophile" evidence="7">
    <location>
        <position position="98"/>
    </location>
</feature>
<evidence type="ECO:0000256" key="4">
    <source>
        <dbReference type="ARBA" id="ARBA00022801"/>
    </source>
</evidence>
<proteinExistence type="inferred from homology"/>
<comment type="catalytic activity">
    <reaction evidence="6 7 9">
        <text>Hydrolysis of proteins to small peptides in the presence of ATP and magnesium. alpha-casein is the usual test substrate. In the absence of ATP, only oligopeptides shorter than five residues are hydrolyzed (such as succinyl-Leu-Tyr-|-NHMec, and Leu-Tyr-Leu-|-Tyr-Trp, in which cleavage of the -Tyr-|-Leu- and -Tyr-|-Trp bonds also occurs).</text>
        <dbReference type="EC" id="3.4.21.92"/>
    </reaction>
</comment>
<dbReference type="GO" id="GO:0009368">
    <property type="term" value="C:endopeptidase Clp complex"/>
    <property type="evidence" value="ECO:0007669"/>
    <property type="project" value="TreeGrafter"/>
</dbReference>
<dbReference type="GO" id="GO:0006515">
    <property type="term" value="P:protein quality control for misfolded or incompletely synthesized proteins"/>
    <property type="evidence" value="ECO:0007669"/>
    <property type="project" value="TreeGrafter"/>
</dbReference>
<dbReference type="GO" id="GO:0004252">
    <property type="term" value="F:serine-type endopeptidase activity"/>
    <property type="evidence" value="ECO:0007669"/>
    <property type="project" value="UniProtKB-UniRule"/>
</dbReference>
<evidence type="ECO:0000256" key="6">
    <source>
        <dbReference type="ARBA" id="ARBA00034021"/>
    </source>
</evidence>
<evidence type="ECO:0000256" key="12">
    <source>
        <dbReference type="RuleBase" id="RU003567"/>
    </source>
</evidence>
<dbReference type="Proteomes" id="UP000633619">
    <property type="component" value="Unassembled WGS sequence"/>
</dbReference>
<dbReference type="Gene3D" id="3.90.226.10">
    <property type="entry name" value="2-enoyl-CoA Hydratase, Chain A, domain 1"/>
    <property type="match status" value="1"/>
</dbReference>
<dbReference type="CDD" id="cd07017">
    <property type="entry name" value="S14_ClpP_2"/>
    <property type="match status" value="1"/>
</dbReference>
<organism evidence="13 14">
    <name type="scientific">Thermoactinomyces intermedius</name>
    <dbReference type="NCBI Taxonomy" id="2024"/>
    <lineage>
        <taxon>Bacteria</taxon>
        <taxon>Bacillati</taxon>
        <taxon>Bacillota</taxon>
        <taxon>Bacilli</taxon>
        <taxon>Bacillales</taxon>
        <taxon>Thermoactinomycetaceae</taxon>
        <taxon>Thermoactinomyces</taxon>
    </lineage>
</organism>
<keyword evidence="5 7" id="KW-0720">Serine protease</keyword>
<dbReference type="SUPFAM" id="SSF52096">
    <property type="entry name" value="ClpP/crotonase"/>
    <property type="match status" value="1"/>
</dbReference>
<comment type="similarity">
    <text evidence="1 7 12">Belongs to the peptidase S14 family.</text>
</comment>
<evidence type="ECO:0000256" key="5">
    <source>
        <dbReference type="ARBA" id="ARBA00022825"/>
    </source>
</evidence>
<dbReference type="GO" id="GO:0004176">
    <property type="term" value="F:ATP-dependent peptidase activity"/>
    <property type="evidence" value="ECO:0007669"/>
    <property type="project" value="InterPro"/>
</dbReference>
<keyword evidence="2 7" id="KW-0963">Cytoplasm</keyword>
<dbReference type="PROSITE" id="PS00381">
    <property type="entry name" value="CLP_PROTEASE_SER"/>
    <property type="match status" value="1"/>
</dbReference>
<protein>
    <recommendedName>
        <fullName evidence="7 12">ATP-dependent Clp protease proteolytic subunit</fullName>
        <ecNumber evidence="7 10">3.4.21.92</ecNumber>
    </recommendedName>
    <alternativeName>
        <fullName evidence="7">Endopeptidase Clp</fullName>
    </alternativeName>
</protein>
<dbReference type="GO" id="GO:0051117">
    <property type="term" value="F:ATPase binding"/>
    <property type="evidence" value="ECO:0007669"/>
    <property type="project" value="TreeGrafter"/>
</dbReference>
<evidence type="ECO:0000256" key="11">
    <source>
        <dbReference type="RuleBase" id="RU000550"/>
    </source>
</evidence>
<evidence type="ECO:0000256" key="2">
    <source>
        <dbReference type="ARBA" id="ARBA00022490"/>
    </source>
</evidence>
<dbReference type="EMBL" id="JAECVW010000003">
    <property type="protein sequence ID" value="MBH8595104.1"/>
    <property type="molecule type" value="Genomic_DNA"/>
</dbReference>
<accession>A0A8I1AD05</accession>
<dbReference type="NCBIfam" id="TIGR00493">
    <property type="entry name" value="clpP"/>
    <property type="match status" value="1"/>
</dbReference>
<comment type="caution">
    <text evidence="13">The sequence shown here is derived from an EMBL/GenBank/DDBJ whole genome shotgun (WGS) entry which is preliminary data.</text>
</comment>
<feature type="active site" evidence="8">
    <location>
        <position position="98"/>
    </location>
</feature>
<dbReference type="PANTHER" id="PTHR10381">
    <property type="entry name" value="ATP-DEPENDENT CLP PROTEASE PROTEOLYTIC SUBUNIT"/>
    <property type="match status" value="1"/>
</dbReference>
<dbReference type="InterPro" id="IPR033135">
    <property type="entry name" value="ClpP_His_AS"/>
</dbReference>
<comment type="subcellular location">
    <subcellularLocation>
        <location evidence="7">Cytoplasm</location>
    </subcellularLocation>
</comment>
<dbReference type="GO" id="GO:0042802">
    <property type="term" value="F:identical protein binding"/>
    <property type="evidence" value="ECO:0007669"/>
    <property type="project" value="UniProtKB-ARBA"/>
</dbReference>
<evidence type="ECO:0000313" key="13">
    <source>
        <dbReference type="EMBL" id="MBH8595104.1"/>
    </source>
</evidence>
<evidence type="ECO:0000256" key="1">
    <source>
        <dbReference type="ARBA" id="ARBA00007039"/>
    </source>
</evidence>
<dbReference type="NCBIfam" id="NF001368">
    <property type="entry name" value="PRK00277.1"/>
    <property type="match status" value="1"/>
</dbReference>
<evidence type="ECO:0000256" key="7">
    <source>
        <dbReference type="HAMAP-Rule" id="MF_00444"/>
    </source>
</evidence>
<dbReference type="InterPro" id="IPR018215">
    <property type="entry name" value="ClpP_Ser_AS"/>
</dbReference>
<evidence type="ECO:0000256" key="8">
    <source>
        <dbReference type="PROSITE-ProRule" id="PRU10085"/>
    </source>
</evidence>
<gene>
    <name evidence="7 13" type="primary">clpP</name>
    <name evidence="13" type="ORF">I8U20_07130</name>
</gene>
<dbReference type="FunFam" id="3.90.226.10:FF:000001">
    <property type="entry name" value="ATP-dependent Clp protease proteolytic subunit"/>
    <property type="match status" value="1"/>
</dbReference>
<dbReference type="InterPro" id="IPR023562">
    <property type="entry name" value="ClpP/TepA"/>
</dbReference>
<dbReference type="PANTHER" id="PTHR10381:SF70">
    <property type="entry name" value="ATP-DEPENDENT CLP PROTEASE PROTEOLYTIC SUBUNIT"/>
    <property type="match status" value="1"/>
</dbReference>